<reference evidence="1" key="1">
    <citation type="submission" date="2020-08" db="EMBL/GenBank/DDBJ databases">
        <title>Multicomponent nature underlies the extraordinary mechanical properties of spider dragline silk.</title>
        <authorList>
            <person name="Kono N."/>
            <person name="Nakamura H."/>
            <person name="Mori M."/>
            <person name="Yoshida Y."/>
            <person name="Ohtoshi R."/>
            <person name="Malay A.D."/>
            <person name="Moran D.A.P."/>
            <person name="Tomita M."/>
            <person name="Numata K."/>
            <person name="Arakawa K."/>
        </authorList>
    </citation>
    <scope>NUCLEOTIDE SEQUENCE</scope>
</reference>
<protein>
    <submittedName>
        <fullName evidence="1">Uncharacterized protein</fullName>
    </submittedName>
</protein>
<accession>A0A8X6INU3</accession>
<name>A0A8X6INU3_9ARAC</name>
<gene>
    <name evidence="1" type="ORF">TNIN_50161</name>
</gene>
<proteinExistence type="predicted"/>
<sequence length="82" mass="9234">MNNSLAMIEPEEKIELLAEIADIRSIEIYEDSEIDSTKDELISDVSAISIHEDTDAFSNGMDNTQDLLRNPLLSFNKTTFLV</sequence>
<evidence type="ECO:0000313" key="2">
    <source>
        <dbReference type="Proteomes" id="UP000886998"/>
    </source>
</evidence>
<dbReference type="AlphaFoldDB" id="A0A8X6INU3"/>
<dbReference type="OrthoDB" id="10457589at2759"/>
<keyword evidence="2" id="KW-1185">Reference proteome</keyword>
<comment type="caution">
    <text evidence="1">The sequence shown here is derived from an EMBL/GenBank/DDBJ whole genome shotgun (WGS) entry which is preliminary data.</text>
</comment>
<evidence type="ECO:0000313" key="1">
    <source>
        <dbReference type="EMBL" id="GFS52890.1"/>
    </source>
</evidence>
<dbReference type="EMBL" id="BMAV01026738">
    <property type="protein sequence ID" value="GFS52890.1"/>
    <property type="molecule type" value="Genomic_DNA"/>
</dbReference>
<organism evidence="1 2">
    <name type="scientific">Trichonephila inaurata madagascariensis</name>
    <dbReference type="NCBI Taxonomy" id="2747483"/>
    <lineage>
        <taxon>Eukaryota</taxon>
        <taxon>Metazoa</taxon>
        <taxon>Ecdysozoa</taxon>
        <taxon>Arthropoda</taxon>
        <taxon>Chelicerata</taxon>
        <taxon>Arachnida</taxon>
        <taxon>Araneae</taxon>
        <taxon>Araneomorphae</taxon>
        <taxon>Entelegynae</taxon>
        <taxon>Araneoidea</taxon>
        <taxon>Nephilidae</taxon>
        <taxon>Trichonephila</taxon>
        <taxon>Trichonephila inaurata</taxon>
    </lineage>
</organism>
<dbReference type="Proteomes" id="UP000886998">
    <property type="component" value="Unassembled WGS sequence"/>
</dbReference>